<proteinExistence type="predicted"/>
<evidence type="ECO:0000313" key="1">
    <source>
        <dbReference type="EMBL" id="RMC37470.1"/>
    </source>
</evidence>
<dbReference type="OrthoDB" id="512581at2"/>
<protein>
    <submittedName>
        <fullName evidence="1">Uncharacterized protein</fullName>
    </submittedName>
</protein>
<dbReference type="EMBL" id="QOKZ01000001">
    <property type="protein sequence ID" value="RMC37470.1"/>
    <property type="molecule type" value="Genomic_DNA"/>
</dbReference>
<reference evidence="1 2" key="1">
    <citation type="submission" date="2018-07" db="EMBL/GenBank/DDBJ databases">
        <authorList>
            <person name="Zhang Y."/>
            <person name="Wang L."/>
            <person name="Ma S."/>
        </authorList>
    </citation>
    <scope>NUCLEOTIDE SEQUENCE [LARGE SCALE GENOMIC DNA]</scope>
    <source>
        <strain evidence="1 2">4-2</strain>
    </source>
</reference>
<keyword evidence="2" id="KW-1185">Reference proteome</keyword>
<evidence type="ECO:0000313" key="2">
    <source>
        <dbReference type="Proteomes" id="UP000273516"/>
    </source>
</evidence>
<dbReference type="Proteomes" id="UP000273516">
    <property type="component" value="Unassembled WGS sequence"/>
</dbReference>
<dbReference type="AlphaFoldDB" id="A0A3M0MP35"/>
<sequence>MPHFPCFGINVIRTRLFSPDDGLSDDRWSDFEDELTRLDATITDINISGSDPTLQVRASDGVNWTIELGGHSRNRETGLEDALATPGDPISVVGRCTHHFGENRIKAVKLTIGDRDYQLYPEELDGAS</sequence>
<name>A0A3M0MP35_9RHOB</name>
<dbReference type="RefSeq" id="WP_122110559.1">
    <property type="nucleotide sequence ID" value="NZ_QOKZ01000001.1"/>
</dbReference>
<comment type="caution">
    <text evidence="1">The sequence shown here is derived from an EMBL/GenBank/DDBJ whole genome shotgun (WGS) entry which is preliminary data.</text>
</comment>
<accession>A0A3M0MP35</accession>
<organism evidence="1 2">
    <name type="scientific">Paracoccus alkanivorans</name>
    <dbReference type="NCBI Taxonomy" id="2116655"/>
    <lineage>
        <taxon>Bacteria</taxon>
        <taxon>Pseudomonadati</taxon>
        <taxon>Pseudomonadota</taxon>
        <taxon>Alphaproteobacteria</taxon>
        <taxon>Rhodobacterales</taxon>
        <taxon>Paracoccaceae</taxon>
        <taxon>Paracoccus</taxon>
    </lineage>
</organism>
<gene>
    <name evidence="1" type="ORF">C9E81_01580</name>
</gene>